<dbReference type="GO" id="GO:0051536">
    <property type="term" value="F:iron-sulfur cluster binding"/>
    <property type="evidence" value="ECO:0007669"/>
    <property type="project" value="UniProtKB-KW"/>
</dbReference>
<dbReference type="Pfam" id="PF13186">
    <property type="entry name" value="SPASM"/>
    <property type="match status" value="1"/>
</dbReference>
<accession>A0A6M3KWL4</accession>
<dbReference type="SFLD" id="SFLDG01387">
    <property type="entry name" value="BtrN-like_SPASM_domain_contain"/>
    <property type="match status" value="1"/>
</dbReference>
<dbReference type="SUPFAM" id="SSF102114">
    <property type="entry name" value="Radical SAM enzymes"/>
    <property type="match status" value="1"/>
</dbReference>
<gene>
    <name evidence="9" type="ORF">MM415B02153_0010</name>
</gene>
<feature type="domain" description="4Fe4S-binding SPASM" evidence="8">
    <location>
        <begin position="240"/>
        <end position="307"/>
    </location>
</feature>
<keyword evidence="2" id="KW-0004">4Fe-4S</keyword>
<evidence type="ECO:0000313" key="9">
    <source>
        <dbReference type="EMBL" id="QJA85981.1"/>
    </source>
</evidence>
<dbReference type="Gene3D" id="3.20.20.70">
    <property type="entry name" value="Aldolase class I"/>
    <property type="match status" value="1"/>
</dbReference>
<evidence type="ECO:0000256" key="3">
    <source>
        <dbReference type="ARBA" id="ARBA00022691"/>
    </source>
</evidence>
<feature type="domain" description="Radical SAM core" evidence="7">
    <location>
        <begin position="36"/>
        <end position="178"/>
    </location>
</feature>
<dbReference type="AlphaFoldDB" id="A0A6M3KWL4"/>
<dbReference type="CDD" id="cd21109">
    <property type="entry name" value="SPASM"/>
    <property type="match status" value="1"/>
</dbReference>
<keyword evidence="3" id="KW-0949">S-adenosyl-L-methionine</keyword>
<proteinExistence type="predicted"/>
<protein>
    <submittedName>
        <fullName evidence="9">Putative radical SAM superfamily protein</fullName>
    </submittedName>
</protein>
<sequence>MDDTLKDELLKHAGNQVFVDFINLKLIRPDEVHLESSSRCNADCIMCPRQGMSRWKGEMPRNLFLKVVEELTEAPPVMLHLHLNGEPMLLPIDELAWRITYAKKILPSRVIFFTNASLLTQDCTRKLLDSGLDEICFSVDGGTKETFEAIRRGLNFEQVVGNIRAFQELNVVQGRKIKTHAFIVPQKLNQSSLDEFHQLFWKIGIDDVGGSGVQNIGGLIDSNSMKLVGQYTKGSLKAPCWRLFQDIDVMADGHVPICCQCVTGSLIVGNANIQNIYTIWRSPILNEIRVKHIQGKQAEVPFCDKCDFMSGFVAPDWWPKNEEG</sequence>
<dbReference type="EMBL" id="MT142607">
    <property type="protein sequence ID" value="QJA85981.1"/>
    <property type="molecule type" value="Genomic_DNA"/>
</dbReference>
<dbReference type="CDD" id="cd01335">
    <property type="entry name" value="Radical_SAM"/>
    <property type="match status" value="1"/>
</dbReference>
<dbReference type="InterPro" id="IPR034391">
    <property type="entry name" value="AdoMet-like_SPASM_containing"/>
</dbReference>
<dbReference type="InterPro" id="IPR023885">
    <property type="entry name" value="4Fe4S-binding_SPASM_dom"/>
</dbReference>
<reference evidence="9" key="1">
    <citation type="submission" date="2020-03" db="EMBL/GenBank/DDBJ databases">
        <title>The deep terrestrial virosphere.</title>
        <authorList>
            <person name="Holmfeldt K."/>
            <person name="Nilsson E."/>
            <person name="Simone D."/>
            <person name="Lopez-Fernandez M."/>
            <person name="Wu X."/>
            <person name="de Brujin I."/>
            <person name="Lundin D."/>
            <person name="Andersson A."/>
            <person name="Bertilsson S."/>
            <person name="Dopson M."/>
        </authorList>
    </citation>
    <scope>NUCLEOTIDE SEQUENCE</scope>
    <source>
        <strain evidence="9">MM415B02153</strain>
    </source>
</reference>
<comment type="cofactor">
    <cofactor evidence="1">
        <name>[4Fe-4S] cluster</name>
        <dbReference type="ChEBI" id="CHEBI:49883"/>
    </cofactor>
</comment>
<dbReference type="PANTHER" id="PTHR11228:SF7">
    <property type="entry name" value="PQQA PEPTIDE CYCLASE"/>
    <property type="match status" value="1"/>
</dbReference>
<keyword evidence="5" id="KW-0408">Iron</keyword>
<evidence type="ECO:0000256" key="6">
    <source>
        <dbReference type="ARBA" id="ARBA00023014"/>
    </source>
</evidence>
<dbReference type="PANTHER" id="PTHR11228">
    <property type="entry name" value="RADICAL SAM DOMAIN PROTEIN"/>
    <property type="match status" value="1"/>
</dbReference>
<organism evidence="9">
    <name type="scientific">viral metagenome</name>
    <dbReference type="NCBI Taxonomy" id="1070528"/>
    <lineage>
        <taxon>unclassified sequences</taxon>
        <taxon>metagenomes</taxon>
        <taxon>organismal metagenomes</taxon>
    </lineage>
</organism>
<evidence type="ECO:0000259" key="7">
    <source>
        <dbReference type="Pfam" id="PF04055"/>
    </source>
</evidence>
<evidence type="ECO:0000256" key="2">
    <source>
        <dbReference type="ARBA" id="ARBA00022485"/>
    </source>
</evidence>
<dbReference type="SFLD" id="SFLDG01067">
    <property type="entry name" value="SPASM/twitch_domain_containing"/>
    <property type="match status" value="1"/>
</dbReference>
<evidence type="ECO:0000259" key="8">
    <source>
        <dbReference type="Pfam" id="PF13186"/>
    </source>
</evidence>
<dbReference type="GO" id="GO:0003824">
    <property type="term" value="F:catalytic activity"/>
    <property type="evidence" value="ECO:0007669"/>
    <property type="project" value="InterPro"/>
</dbReference>
<dbReference type="InterPro" id="IPR050377">
    <property type="entry name" value="Radical_SAM_PqqE_MftC-like"/>
</dbReference>
<evidence type="ECO:0000256" key="4">
    <source>
        <dbReference type="ARBA" id="ARBA00022723"/>
    </source>
</evidence>
<dbReference type="GO" id="GO:0046872">
    <property type="term" value="F:metal ion binding"/>
    <property type="evidence" value="ECO:0007669"/>
    <property type="project" value="UniProtKB-KW"/>
</dbReference>
<keyword evidence="4" id="KW-0479">Metal-binding</keyword>
<dbReference type="InterPro" id="IPR007197">
    <property type="entry name" value="rSAM"/>
</dbReference>
<dbReference type="InterPro" id="IPR058240">
    <property type="entry name" value="rSAM_sf"/>
</dbReference>
<keyword evidence="6" id="KW-0411">Iron-sulfur</keyword>
<evidence type="ECO:0000256" key="5">
    <source>
        <dbReference type="ARBA" id="ARBA00023004"/>
    </source>
</evidence>
<dbReference type="Pfam" id="PF04055">
    <property type="entry name" value="Radical_SAM"/>
    <property type="match status" value="1"/>
</dbReference>
<name>A0A6M3KWL4_9ZZZZ</name>
<dbReference type="InterPro" id="IPR013785">
    <property type="entry name" value="Aldolase_TIM"/>
</dbReference>
<evidence type="ECO:0000256" key="1">
    <source>
        <dbReference type="ARBA" id="ARBA00001966"/>
    </source>
</evidence>
<dbReference type="SFLD" id="SFLDS00029">
    <property type="entry name" value="Radical_SAM"/>
    <property type="match status" value="1"/>
</dbReference>